<comment type="caution">
    <text evidence="2">The sequence shown here is derived from an EMBL/GenBank/DDBJ whole genome shotgun (WGS) entry which is preliminary data.</text>
</comment>
<dbReference type="EMBL" id="CAXLJM020000101">
    <property type="protein sequence ID" value="CAL8133737.1"/>
    <property type="molecule type" value="Genomic_DNA"/>
</dbReference>
<evidence type="ECO:0000256" key="1">
    <source>
        <dbReference type="SAM" id="Phobius"/>
    </source>
</evidence>
<name>A0ABP1RRC1_9HEXA</name>
<feature type="transmembrane region" description="Helical" evidence="1">
    <location>
        <begin position="28"/>
        <end position="53"/>
    </location>
</feature>
<evidence type="ECO:0000313" key="2">
    <source>
        <dbReference type="EMBL" id="CAL8133737.1"/>
    </source>
</evidence>
<keyword evidence="1" id="KW-0812">Transmembrane</keyword>
<keyword evidence="3" id="KW-1185">Reference proteome</keyword>
<proteinExistence type="predicted"/>
<feature type="transmembrane region" description="Helical" evidence="1">
    <location>
        <begin position="148"/>
        <end position="170"/>
    </location>
</feature>
<dbReference type="Proteomes" id="UP001642540">
    <property type="component" value="Unassembled WGS sequence"/>
</dbReference>
<organism evidence="2 3">
    <name type="scientific">Orchesella dallaii</name>
    <dbReference type="NCBI Taxonomy" id="48710"/>
    <lineage>
        <taxon>Eukaryota</taxon>
        <taxon>Metazoa</taxon>
        <taxon>Ecdysozoa</taxon>
        <taxon>Arthropoda</taxon>
        <taxon>Hexapoda</taxon>
        <taxon>Collembola</taxon>
        <taxon>Entomobryomorpha</taxon>
        <taxon>Entomobryoidea</taxon>
        <taxon>Orchesellidae</taxon>
        <taxon>Orchesellinae</taxon>
        <taxon>Orchesella</taxon>
    </lineage>
</organism>
<sequence length="371" mass="42428">MAIKEGENDIFLVHMVKKQSAGLKLKKYPILATVLVLSSFMSFISFFSATIFVNIYAEPNKVFDVAIYGAVLFYCLVFFCIFWRKRNEILHFANLSTSNFLCGNKLVYAVLSIYPLILDVLIMDQLWVYAPFTTQESWSMRIYKAASLVSLVTYTLLTTFVDSYVAILAISGYNQVTRSFASLHNLIQWKMAENQWKLGDFSCLIEIAEKLERFFKSLNLIGCHIILTWFCMLVPWVSCYMVEKLPGTGIDRGGESILTKLTMLNKRVIGQIFYWSYIALYIGILGLCAEIKKECDHMKRKMKKIILQYDPKIRNGKAAFVQIEHLLKNVGIHGGFFFTFSYSFLGSTAGLVMAYSFLSLQLRLNCCSAVH</sequence>
<feature type="transmembrane region" description="Helical" evidence="1">
    <location>
        <begin position="218"/>
        <end position="237"/>
    </location>
</feature>
<evidence type="ECO:0000313" key="3">
    <source>
        <dbReference type="Proteomes" id="UP001642540"/>
    </source>
</evidence>
<feature type="transmembrane region" description="Helical" evidence="1">
    <location>
        <begin position="272"/>
        <end position="291"/>
    </location>
</feature>
<accession>A0ABP1RRC1</accession>
<feature type="transmembrane region" description="Helical" evidence="1">
    <location>
        <begin position="336"/>
        <end position="358"/>
    </location>
</feature>
<gene>
    <name evidence="2" type="ORF">ODALV1_LOCUS25201</name>
</gene>
<evidence type="ECO:0008006" key="4">
    <source>
        <dbReference type="Google" id="ProtNLM"/>
    </source>
</evidence>
<feature type="transmembrane region" description="Helical" evidence="1">
    <location>
        <begin position="65"/>
        <end position="85"/>
    </location>
</feature>
<reference evidence="2 3" key="1">
    <citation type="submission" date="2024-08" db="EMBL/GenBank/DDBJ databases">
        <authorList>
            <person name="Cucini C."/>
            <person name="Frati F."/>
        </authorList>
    </citation>
    <scope>NUCLEOTIDE SEQUENCE [LARGE SCALE GENOMIC DNA]</scope>
</reference>
<keyword evidence="1" id="KW-0472">Membrane</keyword>
<protein>
    <recommendedName>
        <fullName evidence="4">Gustatory receptor</fullName>
    </recommendedName>
</protein>
<feature type="transmembrane region" description="Helical" evidence="1">
    <location>
        <begin position="106"/>
        <end position="128"/>
    </location>
</feature>
<keyword evidence="1" id="KW-1133">Transmembrane helix</keyword>